<feature type="region of interest" description="Disordered" evidence="1">
    <location>
        <begin position="181"/>
        <end position="255"/>
    </location>
</feature>
<evidence type="ECO:0000313" key="2">
    <source>
        <dbReference type="EMBL" id="RBO93881.1"/>
    </source>
</evidence>
<dbReference type="EMBL" id="QNRE01000002">
    <property type="protein sequence ID" value="RBO93881.1"/>
    <property type="molecule type" value="Genomic_DNA"/>
</dbReference>
<evidence type="ECO:0000256" key="1">
    <source>
        <dbReference type="SAM" id="MobiDB-lite"/>
    </source>
</evidence>
<feature type="region of interest" description="Disordered" evidence="1">
    <location>
        <begin position="1"/>
        <end position="21"/>
    </location>
</feature>
<organism evidence="2 3">
    <name type="scientific">Nocardia puris</name>
    <dbReference type="NCBI Taxonomy" id="208602"/>
    <lineage>
        <taxon>Bacteria</taxon>
        <taxon>Bacillati</taxon>
        <taxon>Actinomycetota</taxon>
        <taxon>Actinomycetes</taxon>
        <taxon>Mycobacteriales</taxon>
        <taxon>Nocardiaceae</taxon>
        <taxon>Nocardia</taxon>
    </lineage>
</organism>
<sequence>MNTRPFRTPPRSARDRTGATHRATACVPPLISLHVPPAARSGAPALRARAHGRRRARSSVRVRLRANLLDASWFSGWALKTGSRGTADVAMNGDRPGRPVGRHHESAVINRPSSISRAPRPSFARRPSHSPAGRTAAHVRGRSRAASTPPPAPHRGLGEQVQAGALFRPAASIRLAARRARSRVLRDRVRPPHPALPPAPARRRSAEASSLRRTPSTLRRPCSEASTAPPARREATGATEIRRRTASNSRRETPGSWCLQRLTHRWPIFVTLGTPPNREEVDAASPATPGRCDKSVNT</sequence>
<feature type="compositionally biased region" description="Low complexity" evidence="1">
    <location>
        <begin position="207"/>
        <end position="220"/>
    </location>
</feature>
<accession>A0A366DUV4</accession>
<feature type="region of interest" description="Disordered" evidence="1">
    <location>
        <begin position="273"/>
        <end position="298"/>
    </location>
</feature>
<evidence type="ECO:0000313" key="3">
    <source>
        <dbReference type="Proteomes" id="UP000252586"/>
    </source>
</evidence>
<dbReference type="AlphaFoldDB" id="A0A366DUV4"/>
<protein>
    <submittedName>
        <fullName evidence="2">Uncharacterized protein</fullName>
    </submittedName>
</protein>
<feature type="compositionally biased region" description="Basic and acidic residues" evidence="1">
    <location>
        <begin position="231"/>
        <end position="253"/>
    </location>
</feature>
<comment type="caution">
    <text evidence="2">The sequence shown here is derived from an EMBL/GenBank/DDBJ whole genome shotgun (WGS) entry which is preliminary data.</text>
</comment>
<feature type="region of interest" description="Disordered" evidence="1">
    <location>
        <begin position="84"/>
        <end position="157"/>
    </location>
</feature>
<reference evidence="2 3" key="1">
    <citation type="submission" date="2018-06" db="EMBL/GenBank/DDBJ databases">
        <title>Genomic Encyclopedia of Type Strains, Phase IV (KMG-IV): sequencing the most valuable type-strain genomes for metagenomic binning, comparative biology and taxonomic classification.</title>
        <authorList>
            <person name="Goeker M."/>
        </authorList>
    </citation>
    <scope>NUCLEOTIDE SEQUENCE [LARGE SCALE GENOMIC DNA]</scope>
    <source>
        <strain evidence="2 3">DSM 44599</strain>
    </source>
</reference>
<keyword evidence="3" id="KW-1185">Reference proteome</keyword>
<feature type="compositionally biased region" description="Low complexity" evidence="1">
    <location>
        <begin position="111"/>
        <end position="132"/>
    </location>
</feature>
<proteinExistence type="predicted"/>
<dbReference type="Proteomes" id="UP000252586">
    <property type="component" value="Unassembled WGS sequence"/>
</dbReference>
<gene>
    <name evidence="2" type="ORF">DFR74_102301</name>
</gene>
<name>A0A366DUV4_9NOCA</name>